<reference evidence="1" key="1">
    <citation type="journal article" date="2015" name="Nature">
        <title>Complex archaea that bridge the gap between prokaryotes and eukaryotes.</title>
        <authorList>
            <person name="Spang A."/>
            <person name="Saw J.H."/>
            <person name="Jorgensen S.L."/>
            <person name="Zaremba-Niedzwiedzka K."/>
            <person name="Martijn J."/>
            <person name="Lind A.E."/>
            <person name="van Eijk R."/>
            <person name="Schleper C."/>
            <person name="Guy L."/>
            <person name="Ettema T.J."/>
        </authorList>
    </citation>
    <scope>NUCLEOTIDE SEQUENCE</scope>
</reference>
<sequence>MIPGLVESIIPTPPPDDRPGVFIAELADSQSIVYRGQRIEVFYAGESEDFMVAGDRVRCLFVPEMQSIYIIEKIA</sequence>
<evidence type="ECO:0000313" key="1">
    <source>
        <dbReference type="EMBL" id="KKL48854.1"/>
    </source>
</evidence>
<name>A0A0F9CIA4_9ZZZZ</name>
<dbReference type="AlphaFoldDB" id="A0A0F9CIA4"/>
<dbReference type="EMBL" id="LAZR01033171">
    <property type="protein sequence ID" value="KKL48854.1"/>
    <property type="molecule type" value="Genomic_DNA"/>
</dbReference>
<comment type="caution">
    <text evidence="1">The sequence shown here is derived from an EMBL/GenBank/DDBJ whole genome shotgun (WGS) entry which is preliminary data.</text>
</comment>
<protein>
    <submittedName>
        <fullName evidence="1">Uncharacterized protein</fullName>
    </submittedName>
</protein>
<accession>A0A0F9CIA4</accession>
<organism evidence="1">
    <name type="scientific">marine sediment metagenome</name>
    <dbReference type="NCBI Taxonomy" id="412755"/>
    <lineage>
        <taxon>unclassified sequences</taxon>
        <taxon>metagenomes</taxon>
        <taxon>ecological metagenomes</taxon>
    </lineage>
</organism>
<proteinExistence type="predicted"/>
<gene>
    <name evidence="1" type="ORF">LCGC14_2321350</name>
</gene>